<name>A0AAU8GDL7_9CAUD</name>
<reference evidence="1" key="1">
    <citation type="submission" date="2024-05" db="EMBL/GenBank/DDBJ databases">
        <authorList>
            <person name="Mugo M.M."/>
            <person name="Musyoki A.M."/>
            <person name="Makumi A.M."/>
            <person name="Mutai I."/>
            <person name="Drechsel O."/>
            <person name="Kering K.K."/>
            <person name="Muturi P."/>
            <person name="Mbae C.K."/>
            <person name="Kariuki S.M."/>
        </authorList>
    </citation>
    <scope>NUCLEOTIDE SEQUENCE</scope>
</reference>
<proteinExistence type="predicted"/>
<gene>
    <name evidence="1" type="ORF">AXSAUNVX_CDS0074</name>
</gene>
<dbReference type="EMBL" id="PP856714">
    <property type="protein sequence ID" value="XCH39754.1"/>
    <property type="molecule type" value="Genomic_DNA"/>
</dbReference>
<protein>
    <submittedName>
        <fullName evidence="1">Uncharacterized protein</fullName>
    </submittedName>
</protein>
<evidence type="ECO:0000313" key="1">
    <source>
        <dbReference type="EMBL" id="XCH39754.1"/>
    </source>
</evidence>
<sequence length="31" mass="3380">MIFISSPSVVSMSSIYISCDSTSTVFLVKCF</sequence>
<accession>A0AAU8GDL7</accession>
<organism evidence="1">
    <name type="scientific">Salmonella phage vB_STmST19_KE12</name>
    <dbReference type="NCBI Taxonomy" id="3161166"/>
    <lineage>
        <taxon>Viruses</taxon>
        <taxon>Duplodnaviria</taxon>
        <taxon>Heunggongvirae</taxon>
        <taxon>Uroviricota</taxon>
        <taxon>Caudoviricetes</taxon>
    </lineage>
</organism>